<dbReference type="RefSeq" id="WP_119593206.1">
    <property type="nucleotide sequence ID" value="NZ_QXFM01000112.1"/>
</dbReference>
<evidence type="ECO:0000256" key="3">
    <source>
        <dbReference type="ARBA" id="ARBA00022448"/>
    </source>
</evidence>
<proteinExistence type="inferred from homology"/>
<evidence type="ECO:0000313" key="10">
    <source>
        <dbReference type="Proteomes" id="UP000265366"/>
    </source>
</evidence>
<keyword evidence="3" id="KW-0813">Transport</keyword>
<dbReference type="InterPro" id="IPR052017">
    <property type="entry name" value="TSUP"/>
</dbReference>
<name>A0A3A1P6D2_9SPHN</name>
<evidence type="ECO:0000256" key="4">
    <source>
        <dbReference type="ARBA" id="ARBA00022475"/>
    </source>
</evidence>
<keyword evidence="5 8" id="KW-0812">Transmembrane</keyword>
<protein>
    <recommendedName>
        <fullName evidence="8">Probable membrane transporter protein</fullName>
    </recommendedName>
</protein>
<evidence type="ECO:0000256" key="2">
    <source>
        <dbReference type="ARBA" id="ARBA00009142"/>
    </source>
</evidence>
<evidence type="ECO:0000256" key="7">
    <source>
        <dbReference type="ARBA" id="ARBA00023136"/>
    </source>
</evidence>
<feature type="transmembrane region" description="Helical" evidence="8">
    <location>
        <begin position="78"/>
        <end position="96"/>
    </location>
</feature>
<dbReference type="PANTHER" id="PTHR30269">
    <property type="entry name" value="TRANSMEMBRANE PROTEIN YFCA"/>
    <property type="match status" value="1"/>
</dbReference>
<organism evidence="9 10">
    <name type="scientific">Aurantiacibacter xanthus</name>
    <dbReference type="NCBI Taxonomy" id="1784712"/>
    <lineage>
        <taxon>Bacteria</taxon>
        <taxon>Pseudomonadati</taxon>
        <taxon>Pseudomonadota</taxon>
        <taxon>Alphaproteobacteria</taxon>
        <taxon>Sphingomonadales</taxon>
        <taxon>Erythrobacteraceae</taxon>
        <taxon>Aurantiacibacter</taxon>
    </lineage>
</organism>
<dbReference type="PANTHER" id="PTHR30269:SF37">
    <property type="entry name" value="MEMBRANE TRANSPORTER PROTEIN"/>
    <property type="match status" value="1"/>
</dbReference>
<evidence type="ECO:0000256" key="6">
    <source>
        <dbReference type="ARBA" id="ARBA00022989"/>
    </source>
</evidence>
<evidence type="ECO:0000256" key="8">
    <source>
        <dbReference type="RuleBase" id="RU363041"/>
    </source>
</evidence>
<comment type="caution">
    <text evidence="9">The sequence shown here is derived from an EMBL/GenBank/DDBJ whole genome shotgun (WGS) entry which is preliminary data.</text>
</comment>
<evidence type="ECO:0000256" key="1">
    <source>
        <dbReference type="ARBA" id="ARBA00004651"/>
    </source>
</evidence>
<feature type="transmembrane region" description="Helical" evidence="8">
    <location>
        <begin position="198"/>
        <end position="215"/>
    </location>
</feature>
<dbReference type="GO" id="GO:0005886">
    <property type="term" value="C:plasma membrane"/>
    <property type="evidence" value="ECO:0007669"/>
    <property type="project" value="UniProtKB-SubCell"/>
</dbReference>
<feature type="transmembrane region" description="Helical" evidence="8">
    <location>
        <begin position="132"/>
        <end position="150"/>
    </location>
</feature>
<dbReference type="Pfam" id="PF01925">
    <property type="entry name" value="TauE"/>
    <property type="match status" value="1"/>
</dbReference>
<dbReference type="AlphaFoldDB" id="A0A3A1P6D2"/>
<reference evidence="9 10" key="1">
    <citation type="submission" date="2018-08" db="EMBL/GenBank/DDBJ databases">
        <title>Erythrobacter zhengii sp.nov., a bacterium isolated from deep-sea sediment.</title>
        <authorList>
            <person name="Fang C."/>
            <person name="Wu Y.-H."/>
            <person name="Sun C."/>
            <person name="Wang H."/>
            <person name="Cheng H."/>
            <person name="Meng F.-X."/>
            <person name="Wang C.-S."/>
            <person name="Xu X.-W."/>
        </authorList>
    </citation>
    <scope>NUCLEOTIDE SEQUENCE [LARGE SCALE GENOMIC DNA]</scope>
    <source>
        <strain evidence="9 10">CCTCC AB 2015396</strain>
    </source>
</reference>
<sequence>MDALAGFTALQLALALGAALAAGFVRGLAGFGLSVVLVPVLQLTMAPQLAVFVGLVSLSLIALTDLGRIRRDADRSSVPFVLVAVAATPLGLWALNALSADLARVLIALVSLGAFVLVVAPMGPLRLPRPVALPLAGIATGFLGGFAGMPGPGMGPFYLRGSFAPRAARASMMAIFLVLSPLSVAFFWWRGVGSWRELVLAALLFPAVLAGDWLGHHAFGRVTTRQWQVATGAVLAVTAMVALGRLL</sequence>
<feature type="transmembrane region" description="Helical" evidence="8">
    <location>
        <begin position="170"/>
        <end position="189"/>
    </location>
</feature>
<comment type="subcellular location">
    <subcellularLocation>
        <location evidence="1 8">Cell membrane</location>
        <topology evidence="1 8">Multi-pass membrane protein</topology>
    </subcellularLocation>
</comment>
<accession>A0A3A1P6D2</accession>
<keyword evidence="4 8" id="KW-1003">Cell membrane</keyword>
<dbReference type="InterPro" id="IPR002781">
    <property type="entry name" value="TM_pro_TauE-like"/>
</dbReference>
<feature type="transmembrane region" description="Helical" evidence="8">
    <location>
        <begin position="102"/>
        <end position="120"/>
    </location>
</feature>
<evidence type="ECO:0000256" key="5">
    <source>
        <dbReference type="ARBA" id="ARBA00022692"/>
    </source>
</evidence>
<gene>
    <name evidence="9" type="ORF">D2V17_12865</name>
</gene>
<dbReference type="OrthoDB" id="7345770at2"/>
<feature type="transmembrane region" description="Helical" evidence="8">
    <location>
        <begin position="227"/>
        <end position="246"/>
    </location>
</feature>
<keyword evidence="7 8" id="KW-0472">Membrane</keyword>
<evidence type="ECO:0000313" key="9">
    <source>
        <dbReference type="EMBL" id="RIV83479.1"/>
    </source>
</evidence>
<comment type="similarity">
    <text evidence="2 8">Belongs to the 4-toluene sulfonate uptake permease (TSUP) (TC 2.A.102) family.</text>
</comment>
<dbReference type="EMBL" id="QXFM01000112">
    <property type="protein sequence ID" value="RIV83479.1"/>
    <property type="molecule type" value="Genomic_DNA"/>
</dbReference>
<keyword evidence="6 8" id="KW-1133">Transmembrane helix</keyword>
<keyword evidence="10" id="KW-1185">Reference proteome</keyword>
<dbReference type="Proteomes" id="UP000265366">
    <property type="component" value="Unassembled WGS sequence"/>
</dbReference>
<feature type="transmembrane region" description="Helical" evidence="8">
    <location>
        <begin position="45"/>
        <end position="66"/>
    </location>
</feature>